<dbReference type="InterPro" id="IPR011008">
    <property type="entry name" value="Dimeric_a/b-barrel"/>
</dbReference>
<keyword evidence="2" id="KW-1185">Reference proteome</keyword>
<dbReference type="Proteomes" id="UP000534294">
    <property type="component" value="Unassembled WGS sequence"/>
</dbReference>
<dbReference type="InterPro" id="IPR009874">
    <property type="entry name" value="DUF1428"/>
</dbReference>
<organism evidence="1 2">
    <name type="scientific">Prosthecobacter dejongeii</name>
    <dbReference type="NCBI Taxonomy" id="48465"/>
    <lineage>
        <taxon>Bacteria</taxon>
        <taxon>Pseudomonadati</taxon>
        <taxon>Verrucomicrobiota</taxon>
        <taxon>Verrucomicrobiia</taxon>
        <taxon>Verrucomicrobiales</taxon>
        <taxon>Verrucomicrobiaceae</taxon>
        <taxon>Prosthecobacter</taxon>
    </lineage>
</organism>
<protein>
    <submittedName>
        <fullName evidence="1">Uncharacterized protein YbaA (DUF1428 family)</fullName>
    </submittedName>
</protein>
<evidence type="ECO:0000313" key="1">
    <source>
        <dbReference type="EMBL" id="MBB5037058.1"/>
    </source>
</evidence>
<evidence type="ECO:0000313" key="2">
    <source>
        <dbReference type="Proteomes" id="UP000534294"/>
    </source>
</evidence>
<reference evidence="1 2" key="1">
    <citation type="submission" date="2020-08" db="EMBL/GenBank/DDBJ databases">
        <title>Genomic Encyclopedia of Type Strains, Phase IV (KMG-IV): sequencing the most valuable type-strain genomes for metagenomic binning, comparative biology and taxonomic classification.</title>
        <authorList>
            <person name="Goeker M."/>
        </authorList>
    </citation>
    <scope>NUCLEOTIDE SEQUENCE [LARGE SCALE GENOMIC DNA]</scope>
    <source>
        <strain evidence="1 2">DSM 12251</strain>
    </source>
</reference>
<dbReference type="Pfam" id="PF07237">
    <property type="entry name" value="DUF1428"/>
    <property type="match status" value="1"/>
</dbReference>
<dbReference type="SUPFAM" id="SSF54909">
    <property type="entry name" value="Dimeric alpha+beta barrel"/>
    <property type="match status" value="1"/>
</dbReference>
<dbReference type="PIRSF" id="PIRSF007028">
    <property type="entry name" value="UCP007028"/>
    <property type="match status" value="1"/>
</dbReference>
<dbReference type="AlphaFoldDB" id="A0A7W7YIX7"/>
<name>A0A7W7YIX7_9BACT</name>
<sequence>MSHYIDGFVLPIAADKIPEYQSIAEKVSKIWMDHGALDYRECVAEDTDAKDMVSFPTLAGTKDGETVVFAYIVYESREHRDEVNAKVMADPRMHEFCPDHGGTPPFDYRRMAYGGFKTIVSV</sequence>
<gene>
    <name evidence="1" type="ORF">HNQ64_001300</name>
</gene>
<dbReference type="Gene3D" id="3.30.70.100">
    <property type="match status" value="1"/>
</dbReference>
<dbReference type="RefSeq" id="WP_184206577.1">
    <property type="nucleotide sequence ID" value="NZ_JACHIF010000002.1"/>
</dbReference>
<proteinExistence type="predicted"/>
<accession>A0A7W7YIX7</accession>
<dbReference type="EMBL" id="JACHIF010000002">
    <property type="protein sequence ID" value="MBB5037058.1"/>
    <property type="molecule type" value="Genomic_DNA"/>
</dbReference>
<comment type="caution">
    <text evidence="1">The sequence shown here is derived from an EMBL/GenBank/DDBJ whole genome shotgun (WGS) entry which is preliminary data.</text>
</comment>